<dbReference type="AlphaFoldDB" id="A0AAE3UHT5"/>
<dbReference type="GO" id="GO:0005886">
    <property type="term" value="C:plasma membrane"/>
    <property type="evidence" value="ECO:0007669"/>
    <property type="project" value="UniProtKB-SubCell"/>
</dbReference>
<keyword evidence="2" id="KW-1003">Cell membrane</keyword>
<accession>A0AAE3UHT5</accession>
<dbReference type="EMBL" id="JASJOU010000022">
    <property type="protein sequence ID" value="MDJ1506368.1"/>
    <property type="molecule type" value="Genomic_DNA"/>
</dbReference>
<feature type="transmembrane region" description="Helical" evidence="6">
    <location>
        <begin position="6"/>
        <end position="29"/>
    </location>
</feature>
<dbReference type="PANTHER" id="PTHR30086">
    <property type="entry name" value="ARGININE EXPORTER PROTEIN ARGO"/>
    <property type="match status" value="1"/>
</dbReference>
<evidence type="ECO:0000256" key="4">
    <source>
        <dbReference type="ARBA" id="ARBA00022989"/>
    </source>
</evidence>
<feature type="transmembrane region" description="Helical" evidence="6">
    <location>
        <begin position="41"/>
        <end position="65"/>
    </location>
</feature>
<sequence length="210" mass="23346">MIGIDNFLVFSITALIFIMSPGIDTIFILNKSISQGKRAGIFSTIGTNSGVLLHTLFAALGLSLIVAQSALAFSVVKYAGALYLLFLGISALRSRDKKLDFDKKEPVKESDWKNFRTGFMTNILNPKVALFFLSFFPQFIKKEYIESPIPFIILGCTCALLGMVWFLTLTFFSALFSQRLKNNPGFNQYLNKASGMVYFGMGIKVAITEK</sequence>
<reference evidence="7" key="1">
    <citation type="submission" date="2023-05" db="EMBL/GenBank/DDBJ databases">
        <authorList>
            <person name="Zhang X."/>
        </authorList>
    </citation>
    <scope>NUCLEOTIDE SEQUENCE</scope>
    <source>
        <strain evidence="7">BD1B2-1</strain>
    </source>
</reference>
<dbReference type="PIRSF" id="PIRSF006324">
    <property type="entry name" value="LeuE"/>
    <property type="match status" value="1"/>
</dbReference>
<keyword evidence="5 6" id="KW-0472">Membrane</keyword>
<evidence type="ECO:0000256" key="6">
    <source>
        <dbReference type="SAM" id="Phobius"/>
    </source>
</evidence>
<keyword evidence="3 6" id="KW-0812">Transmembrane</keyword>
<dbReference type="PANTHER" id="PTHR30086:SF20">
    <property type="entry name" value="ARGININE EXPORTER PROTEIN ARGO-RELATED"/>
    <property type="match status" value="1"/>
</dbReference>
<evidence type="ECO:0000256" key="1">
    <source>
        <dbReference type="ARBA" id="ARBA00004651"/>
    </source>
</evidence>
<evidence type="ECO:0000313" key="8">
    <source>
        <dbReference type="Proteomes" id="UP001232063"/>
    </source>
</evidence>
<organism evidence="7 8">
    <name type="scientific">Xanthocytophaga agilis</name>
    <dbReference type="NCBI Taxonomy" id="3048010"/>
    <lineage>
        <taxon>Bacteria</taxon>
        <taxon>Pseudomonadati</taxon>
        <taxon>Bacteroidota</taxon>
        <taxon>Cytophagia</taxon>
        <taxon>Cytophagales</taxon>
        <taxon>Rhodocytophagaceae</taxon>
        <taxon>Xanthocytophaga</taxon>
    </lineage>
</organism>
<dbReference type="Pfam" id="PF01810">
    <property type="entry name" value="LysE"/>
    <property type="match status" value="1"/>
</dbReference>
<keyword evidence="8" id="KW-1185">Reference proteome</keyword>
<feature type="transmembrane region" description="Helical" evidence="6">
    <location>
        <begin position="71"/>
        <end position="92"/>
    </location>
</feature>
<evidence type="ECO:0000313" key="7">
    <source>
        <dbReference type="EMBL" id="MDJ1506368.1"/>
    </source>
</evidence>
<evidence type="ECO:0000256" key="3">
    <source>
        <dbReference type="ARBA" id="ARBA00022692"/>
    </source>
</evidence>
<feature type="transmembrane region" description="Helical" evidence="6">
    <location>
        <begin position="152"/>
        <end position="176"/>
    </location>
</feature>
<evidence type="ECO:0000256" key="5">
    <source>
        <dbReference type="ARBA" id="ARBA00023136"/>
    </source>
</evidence>
<dbReference type="Proteomes" id="UP001232063">
    <property type="component" value="Unassembled WGS sequence"/>
</dbReference>
<dbReference type="InterPro" id="IPR001123">
    <property type="entry name" value="LeuE-type"/>
</dbReference>
<keyword evidence="4 6" id="KW-1133">Transmembrane helix</keyword>
<gene>
    <name evidence="7" type="ORF">QNI22_37295</name>
</gene>
<proteinExistence type="predicted"/>
<comment type="subcellular location">
    <subcellularLocation>
        <location evidence="1">Cell membrane</location>
        <topology evidence="1">Multi-pass membrane protein</topology>
    </subcellularLocation>
</comment>
<dbReference type="GO" id="GO:0015171">
    <property type="term" value="F:amino acid transmembrane transporter activity"/>
    <property type="evidence" value="ECO:0007669"/>
    <property type="project" value="TreeGrafter"/>
</dbReference>
<evidence type="ECO:0000256" key="2">
    <source>
        <dbReference type="ARBA" id="ARBA00022475"/>
    </source>
</evidence>
<comment type="caution">
    <text evidence="7">The sequence shown here is derived from an EMBL/GenBank/DDBJ whole genome shotgun (WGS) entry which is preliminary data.</text>
</comment>
<name>A0AAE3UHT5_9BACT</name>
<protein>
    <submittedName>
        <fullName evidence="7">LysE family translocator</fullName>
    </submittedName>
</protein>
<dbReference type="RefSeq" id="WP_314519270.1">
    <property type="nucleotide sequence ID" value="NZ_JASJOU010000022.1"/>
</dbReference>